<gene>
    <name evidence="1" type="ORF">ES676_04580</name>
</gene>
<dbReference type="SUPFAM" id="SSF158682">
    <property type="entry name" value="TerB-like"/>
    <property type="match status" value="1"/>
</dbReference>
<proteinExistence type="predicted"/>
<evidence type="ECO:0000313" key="1">
    <source>
        <dbReference type="EMBL" id="TYB76624.1"/>
    </source>
</evidence>
<reference evidence="1 2" key="1">
    <citation type="submission" date="2019-08" db="EMBL/GenBank/DDBJ databases">
        <title>Genomes of Antarctic Bizionia species.</title>
        <authorList>
            <person name="Bowman J.P."/>
        </authorList>
    </citation>
    <scope>NUCLEOTIDE SEQUENCE [LARGE SCALE GENOMIC DNA]</scope>
    <source>
        <strain evidence="1 2">HFD</strain>
    </source>
</reference>
<dbReference type="InterPro" id="IPR029024">
    <property type="entry name" value="TerB-like"/>
</dbReference>
<dbReference type="AlphaFoldDB" id="A0A8H2LN66"/>
<dbReference type="RefSeq" id="WP_148368861.1">
    <property type="nucleotide sequence ID" value="NZ_VSKM01000004.1"/>
</dbReference>
<sequence>MITPNNWSKKELLAYILLYIANIDLEESSNEREFILNKIDVQTFKNIHKEFEADNDYQCIQKILKSIKSHDYFRADYRDLFVDIKLMIFADGDEHSIETTIFNTLKKIIKAE</sequence>
<name>A0A8H2LN66_9FLAO</name>
<keyword evidence="2" id="KW-1185">Reference proteome</keyword>
<dbReference type="Proteomes" id="UP000323324">
    <property type="component" value="Unassembled WGS sequence"/>
</dbReference>
<comment type="caution">
    <text evidence="1">The sequence shown here is derived from an EMBL/GenBank/DDBJ whole genome shotgun (WGS) entry which is preliminary data.</text>
</comment>
<evidence type="ECO:0000313" key="2">
    <source>
        <dbReference type="Proteomes" id="UP000323324"/>
    </source>
</evidence>
<dbReference type="EMBL" id="VSKM01000004">
    <property type="protein sequence ID" value="TYB76624.1"/>
    <property type="molecule type" value="Genomic_DNA"/>
</dbReference>
<organism evidence="1 2">
    <name type="scientific">Bizionia saleffrena</name>
    <dbReference type="NCBI Taxonomy" id="291189"/>
    <lineage>
        <taxon>Bacteria</taxon>
        <taxon>Pseudomonadati</taxon>
        <taxon>Bacteroidota</taxon>
        <taxon>Flavobacteriia</taxon>
        <taxon>Flavobacteriales</taxon>
        <taxon>Flavobacteriaceae</taxon>
        <taxon>Bizionia</taxon>
    </lineage>
</organism>
<accession>A0A8H2LN66</accession>
<protein>
    <submittedName>
        <fullName evidence="1">Uncharacterized protein</fullName>
    </submittedName>
</protein>